<dbReference type="InterPro" id="IPR001041">
    <property type="entry name" value="2Fe-2S_ferredoxin-type"/>
</dbReference>
<organism evidence="7 8">
    <name type="scientific">Pyxidicoccus parkwayensis</name>
    <dbReference type="NCBI Taxonomy" id="2813578"/>
    <lineage>
        <taxon>Bacteria</taxon>
        <taxon>Pseudomonadati</taxon>
        <taxon>Myxococcota</taxon>
        <taxon>Myxococcia</taxon>
        <taxon>Myxococcales</taxon>
        <taxon>Cystobacterineae</taxon>
        <taxon>Myxococcaceae</taxon>
        <taxon>Pyxidicoccus</taxon>
    </lineage>
</organism>
<evidence type="ECO:0000256" key="3">
    <source>
        <dbReference type="ARBA" id="ARBA00023002"/>
    </source>
</evidence>
<accession>A0ABX7P7E1</accession>
<dbReference type="Pfam" id="PF00111">
    <property type="entry name" value="Fer2"/>
    <property type="match status" value="1"/>
</dbReference>
<keyword evidence="1" id="KW-0001">2Fe-2S</keyword>
<dbReference type="InterPro" id="IPR012675">
    <property type="entry name" value="Beta-grasp_dom_sf"/>
</dbReference>
<dbReference type="InterPro" id="IPR051452">
    <property type="entry name" value="Diverse_Oxidoreductases"/>
</dbReference>
<evidence type="ECO:0000313" key="8">
    <source>
        <dbReference type="Proteomes" id="UP000662747"/>
    </source>
</evidence>
<keyword evidence="2" id="KW-0479">Metal-binding</keyword>
<sequence length="160" mass="16848">MPAYQFILNGQTVSVDAPSDLPLLWALRDLLGVTGPKYGCGVGVCGACTSHLEGDAFRPCIQPVSGVAGAHVTTIEGLAGDGLHPVQQAWIAEDVAQCGFCQPGQIMAAVALLRKNLDPTDADIDAAMSDNVCRCGTYVRIRAAIKRAARQLREAGTELR</sequence>
<dbReference type="InterPro" id="IPR006058">
    <property type="entry name" value="2Fe2S_fd_BS"/>
</dbReference>
<dbReference type="Pfam" id="PF01799">
    <property type="entry name" value="Fer2_2"/>
    <property type="match status" value="1"/>
</dbReference>
<dbReference type="Gene3D" id="3.10.20.30">
    <property type="match status" value="1"/>
</dbReference>
<dbReference type="SUPFAM" id="SSF47741">
    <property type="entry name" value="CO dehydrogenase ISP C-domain like"/>
    <property type="match status" value="1"/>
</dbReference>
<dbReference type="InterPro" id="IPR036884">
    <property type="entry name" value="2Fe-2S-bd_dom_sf"/>
</dbReference>
<dbReference type="PANTHER" id="PTHR44379">
    <property type="entry name" value="OXIDOREDUCTASE WITH IRON-SULFUR SUBUNIT"/>
    <property type="match status" value="1"/>
</dbReference>
<dbReference type="InterPro" id="IPR036010">
    <property type="entry name" value="2Fe-2S_ferredoxin-like_sf"/>
</dbReference>
<dbReference type="PROSITE" id="PS00197">
    <property type="entry name" value="2FE2S_FER_1"/>
    <property type="match status" value="1"/>
</dbReference>
<dbReference type="PROSITE" id="PS51085">
    <property type="entry name" value="2FE2S_FER_2"/>
    <property type="match status" value="1"/>
</dbReference>
<evidence type="ECO:0000256" key="1">
    <source>
        <dbReference type="ARBA" id="ARBA00022714"/>
    </source>
</evidence>
<dbReference type="SUPFAM" id="SSF54292">
    <property type="entry name" value="2Fe-2S ferredoxin-like"/>
    <property type="match status" value="1"/>
</dbReference>
<evidence type="ECO:0000256" key="5">
    <source>
        <dbReference type="ARBA" id="ARBA00023014"/>
    </source>
</evidence>
<dbReference type="Proteomes" id="UP000662747">
    <property type="component" value="Chromosome"/>
</dbReference>
<keyword evidence="3" id="KW-0560">Oxidoreductase</keyword>
<dbReference type="CDD" id="cd00207">
    <property type="entry name" value="fer2"/>
    <property type="match status" value="1"/>
</dbReference>
<keyword evidence="4" id="KW-0408">Iron</keyword>
<keyword evidence="8" id="KW-1185">Reference proteome</keyword>
<dbReference type="InterPro" id="IPR002888">
    <property type="entry name" value="2Fe-2S-bd"/>
</dbReference>
<feature type="domain" description="2Fe-2S ferredoxin-type" evidence="6">
    <location>
        <begin position="2"/>
        <end position="78"/>
    </location>
</feature>
<evidence type="ECO:0000256" key="4">
    <source>
        <dbReference type="ARBA" id="ARBA00023004"/>
    </source>
</evidence>
<dbReference type="RefSeq" id="WP_206727870.1">
    <property type="nucleotide sequence ID" value="NZ_CP071090.1"/>
</dbReference>
<name>A0ABX7P7E1_9BACT</name>
<proteinExistence type="predicted"/>
<dbReference type="PANTHER" id="PTHR44379:SF2">
    <property type="entry name" value="BLR6218 PROTEIN"/>
    <property type="match status" value="1"/>
</dbReference>
<protein>
    <submittedName>
        <fullName evidence="7">(2Fe-2S)-binding protein</fullName>
    </submittedName>
</protein>
<keyword evidence="5" id="KW-0411">Iron-sulfur</keyword>
<evidence type="ECO:0000313" key="7">
    <source>
        <dbReference type="EMBL" id="QSQ26322.1"/>
    </source>
</evidence>
<evidence type="ECO:0000259" key="6">
    <source>
        <dbReference type="PROSITE" id="PS51085"/>
    </source>
</evidence>
<gene>
    <name evidence="7" type="ORF">JY651_15915</name>
</gene>
<evidence type="ECO:0000256" key="2">
    <source>
        <dbReference type="ARBA" id="ARBA00022723"/>
    </source>
</evidence>
<dbReference type="EMBL" id="CP071090">
    <property type="protein sequence ID" value="QSQ26322.1"/>
    <property type="molecule type" value="Genomic_DNA"/>
</dbReference>
<reference evidence="7 8" key="1">
    <citation type="submission" date="2021-02" db="EMBL/GenBank/DDBJ databases">
        <title>De Novo genome assembly of isolated myxobacteria.</title>
        <authorList>
            <person name="Stevens D.C."/>
        </authorList>
    </citation>
    <scope>NUCLEOTIDE SEQUENCE [LARGE SCALE GENOMIC DNA]</scope>
    <source>
        <strain evidence="8">SCPEA02</strain>
    </source>
</reference>
<dbReference type="Gene3D" id="1.10.150.120">
    <property type="entry name" value="[2Fe-2S]-binding domain"/>
    <property type="match status" value="1"/>
</dbReference>